<dbReference type="Gene3D" id="3.80.10.10">
    <property type="entry name" value="Ribonuclease Inhibitor"/>
    <property type="match status" value="2"/>
</dbReference>
<keyword evidence="3" id="KW-1185">Reference proteome</keyword>
<dbReference type="Gene3D" id="3.40.50.12370">
    <property type="match status" value="1"/>
</dbReference>
<feature type="compositionally biased region" description="Pro residues" evidence="1">
    <location>
        <begin position="921"/>
        <end position="933"/>
    </location>
</feature>
<evidence type="ECO:0000256" key="1">
    <source>
        <dbReference type="SAM" id="MobiDB-lite"/>
    </source>
</evidence>
<feature type="compositionally biased region" description="Polar residues" evidence="1">
    <location>
        <begin position="696"/>
        <end position="711"/>
    </location>
</feature>
<feature type="compositionally biased region" description="Polar residues" evidence="1">
    <location>
        <begin position="975"/>
        <end position="994"/>
    </location>
</feature>
<dbReference type="Pfam" id="PF13516">
    <property type="entry name" value="LRR_6"/>
    <property type="match status" value="2"/>
</dbReference>
<feature type="region of interest" description="Disordered" evidence="1">
    <location>
        <begin position="1020"/>
        <end position="1045"/>
    </location>
</feature>
<feature type="region of interest" description="Disordered" evidence="1">
    <location>
        <begin position="785"/>
        <end position="820"/>
    </location>
</feature>
<feature type="region of interest" description="Disordered" evidence="1">
    <location>
        <begin position="648"/>
        <end position="672"/>
    </location>
</feature>
<evidence type="ECO:0000313" key="2">
    <source>
        <dbReference type="EMBL" id="KAL2913412.1"/>
    </source>
</evidence>
<dbReference type="SUPFAM" id="SSF52402">
    <property type="entry name" value="Adenine nucleotide alpha hydrolases-like"/>
    <property type="match status" value="1"/>
</dbReference>
<proteinExistence type="predicted"/>
<dbReference type="PANTHER" id="PTHR24110:SF3">
    <property type="entry name" value="CENTROSOMAL PROTEIN OF 78 KDA"/>
    <property type="match status" value="1"/>
</dbReference>
<feature type="compositionally biased region" description="Polar residues" evidence="1">
    <location>
        <begin position="650"/>
        <end position="667"/>
    </location>
</feature>
<organism evidence="2 3">
    <name type="scientific">Polyrhizophydium stewartii</name>
    <dbReference type="NCBI Taxonomy" id="2732419"/>
    <lineage>
        <taxon>Eukaryota</taxon>
        <taxon>Fungi</taxon>
        <taxon>Fungi incertae sedis</taxon>
        <taxon>Chytridiomycota</taxon>
        <taxon>Chytridiomycota incertae sedis</taxon>
        <taxon>Chytridiomycetes</taxon>
        <taxon>Rhizophydiales</taxon>
        <taxon>Rhizophydiales incertae sedis</taxon>
        <taxon>Polyrhizophydium</taxon>
    </lineage>
</organism>
<sequence length="1045" mass="113691">MGGFVADPCFADESQKDRSPGRGSSPDMFTVLVAFNNTQPARDALQYAVDLCQRIQTGYRLLVVYCVALNPKRMLPGIDRLEQALNAEIEAESEKEIAECQRYLQESLNGKVTYEFFAVEGEGETGPVFEKYVKEKHPEANLFVVGSRNNGALKRCVPADMGLDRPVAQQAGACTPVGQSAREGGPAPRSAAVAAKQPSTTTAPTKPPRNQKGRLLNRNDLLDAGGSSSFGRAYFSLCQLHSIPVLTQVMTPALEAHNHLYLDVDRVRRDEEWGPLLRAIHQNRDLAQIFIFSNGSSPADRRAQDKLTTLGPAAAPPDSARGGLRAQKPTRAAQDGAPSTPAGPASSVHRILVHLMGSVRECLLHNQQLTRLELSGLPLRESALALLAKGLFRNQVLQELSLARTEIGDSGLHMLAPAIRTIMHLCVLNLGACRLTERGAHILAALLKSLAVRRQADQWAWSLRLSPGDIQRLESGAVPSQAAPRPLKRLNLCRNSIGDAGCEALLDLVREEVGILALDLQMNGITDRSGMIACGVLSQNVEIVVLDLRNNPIDATLLCAVHQALAVNEKRRPSEHTHVPTSPRAARRAVDASSSMMPRNSEMPWLDGEQPLRDSFHPIGPSIRQFLHTKSSVKKRRAPIERQARLHGNLASSANSMTSRATPQTPDSVHRADASQLARFLFHPSVQRVMAMDPKSSATRYTRQSANSSPQVGARKTGPQVAPTSPAMAALERYLTARSIGSTPGSIRRSPRPASRQSRQSNYNSDHSERLSPLHFLSASAMGDAADAVSHRARLPDSSPQRQSEQPPQIQTAWLPPPPRALPDPHAMTTTDACNSIPIVRIDPGMLGHTEAMPLANAVPQASVQRAIHVPTAVALPAASVGPQPPQDHASTVNDELAARVVELEGMVRAALQQIALVEHQPPPLPPLPPPIAPRAAGPQAQLSRQLPPPRWDSDDWRGMQPMPGIISVAGSSPARDTNGSAPASSLAQSTRQQQQHLDMLIDLMESSLASFHAMLDQMDRREEEHWRRKQERRTHRRTHEKQAT</sequence>
<name>A0ABR4N1N9_9FUNG</name>
<dbReference type="Proteomes" id="UP001527925">
    <property type="component" value="Unassembled WGS sequence"/>
</dbReference>
<feature type="compositionally biased region" description="Low complexity" evidence="1">
    <location>
        <begin position="746"/>
        <end position="761"/>
    </location>
</feature>
<reference evidence="2 3" key="1">
    <citation type="submission" date="2023-09" db="EMBL/GenBank/DDBJ databases">
        <title>Pangenome analysis of Batrachochytrium dendrobatidis and related Chytrids.</title>
        <authorList>
            <person name="Yacoub M.N."/>
            <person name="Stajich J.E."/>
            <person name="James T.Y."/>
        </authorList>
    </citation>
    <scope>NUCLEOTIDE SEQUENCE [LARGE SCALE GENOMIC DNA]</scope>
    <source>
        <strain evidence="2 3">JEL0888</strain>
    </source>
</reference>
<dbReference type="SMART" id="SM00368">
    <property type="entry name" value="LRR_RI"/>
    <property type="match status" value="5"/>
</dbReference>
<dbReference type="SUPFAM" id="SSF52047">
    <property type="entry name" value="RNI-like"/>
    <property type="match status" value="1"/>
</dbReference>
<feature type="region of interest" description="Disordered" evidence="1">
    <location>
        <begin position="309"/>
        <end position="345"/>
    </location>
</feature>
<protein>
    <submittedName>
        <fullName evidence="2">Uncharacterized protein</fullName>
    </submittedName>
</protein>
<feature type="compositionally biased region" description="Low complexity" evidence="1">
    <location>
        <begin position="798"/>
        <end position="811"/>
    </location>
</feature>
<feature type="region of interest" description="Disordered" evidence="1">
    <location>
        <begin position="694"/>
        <end position="725"/>
    </location>
</feature>
<feature type="region of interest" description="Disordered" evidence="1">
    <location>
        <begin position="921"/>
        <end position="953"/>
    </location>
</feature>
<feature type="region of interest" description="Disordered" evidence="1">
    <location>
        <begin position="739"/>
        <end position="770"/>
    </location>
</feature>
<feature type="region of interest" description="Disordered" evidence="1">
    <location>
        <begin position="570"/>
        <end position="598"/>
    </location>
</feature>
<feature type="compositionally biased region" description="Basic residues" evidence="1">
    <location>
        <begin position="1028"/>
        <end position="1045"/>
    </location>
</feature>
<dbReference type="EMBL" id="JADGIZ020000046">
    <property type="protein sequence ID" value="KAL2913412.1"/>
    <property type="molecule type" value="Genomic_DNA"/>
</dbReference>
<feature type="region of interest" description="Disordered" evidence="1">
    <location>
        <begin position="970"/>
        <end position="994"/>
    </location>
</feature>
<dbReference type="PANTHER" id="PTHR24110">
    <property type="entry name" value="CENTROSOMAL PROTEIN OF 78 KDA"/>
    <property type="match status" value="1"/>
</dbReference>
<comment type="caution">
    <text evidence="2">The sequence shown here is derived from an EMBL/GenBank/DDBJ whole genome shotgun (WGS) entry which is preliminary data.</text>
</comment>
<evidence type="ECO:0000313" key="3">
    <source>
        <dbReference type="Proteomes" id="UP001527925"/>
    </source>
</evidence>
<accession>A0ABR4N1N9</accession>
<gene>
    <name evidence="2" type="ORF">HK105_207024</name>
</gene>
<feature type="region of interest" description="Disordered" evidence="1">
    <location>
        <begin position="174"/>
        <end position="216"/>
    </location>
</feature>
<dbReference type="InterPro" id="IPR032675">
    <property type="entry name" value="LRR_dom_sf"/>
</dbReference>
<dbReference type="InterPro" id="IPR001611">
    <property type="entry name" value="Leu-rich_rpt"/>
</dbReference>